<dbReference type="GeneID" id="89999477"/>
<keyword evidence="2" id="KW-0812">Transmembrane</keyword>
<feature type="transmembrane region" description="Helical" evidence="2">
    <location>
        <begin position="36"/>
        <end position="53"/>
    </location>
</feature>
<comment type="caution">
    <text evidence="3">The sequence shown here is derived from an EMBL/GenBank/DDBJ whole genome shotgun (WGS) entry which is preliminary data.</text>
</comment>
<feature type="transmembrane region" description="Helical" evidence="2">
    <location>
        <begin position="59"/>
        <end position="80"/>
    </location>
</feature>
<evidence type="ECO:0000256" key="1">
    <source>
        <dbReference type="SAM" id="MobiDB-lite"/>
    </source>
</evidence>
<evidence type="ECO:0000256" key="2">
    <source>
        <dbReference type="SAM" id="Phobius"/>
    </source>
</evidence>
<feature type="transmembrane region" description="Helical" evidence="2">
    <location>
        <begin position="154"/>
        <end position="175"/>
    </location>
</feature>
<proteinExistence type="predicted"/>
<feature type="transmembrane region" description="Helical" evidence="2">
    <location>
        <begin position="119"/>
        <end position="139"/>
    </location>
</feature>
<dbReference type="EMBL" id="JAVHJV010000006">
    <property type="protein sequence ID" value="KAK5942075.1"/>
    <property type="molecule type" value="Genomic_DNA"/>
</dbReference>
<feature type="compositionally biased region" description="Polar residues" evidence="1">
    <location>
        <begin position="247"/>
        <end position="263"/>
    </location>
</feature>
<reference evidence="3 4" key="1">
    <citation type="journal article" date="2023" name="Res Sq">
        <title>Genomic and morphological characterization of Knufia obscura isolated from the Mars 2020 spacecraft assembly facility.</title>
        <authorList>
            <person name="Chander A.M."/>
            <person name="Teixeira M.M."/>
            <person name="Singh N.K."/>
            <person name="Williams M.P."/>
            <person name="Parker C.W."/>
            <person name="Leo P."/>
            <person name="Stajich J.E."/>
            <person name="Torok T."/>
            <person name="Tighe S."/>
            <person name="Mason C.E."/>
            <person name="Venkateswaran K."/>
        </authorList>
    </citation>
    <scope>NUCLEOTIDE SEQUENCE [LARGE SCALE GENOMIC DNA]</scope>
    <source>
        <strain evidence="3 4">CCFEE 5817</strain>
    </source>
</reference>
<organism evidence="3 4">
    <name type="scientific">Knufia obscura</name>
    <dbReference type="NCBI Taxonomy" id="1635080"/>
    <lineage>
        <taxon>Eukaryota</taxon>
        <taxon>Fungi</taxon>
        <taxon>Dikarya</taxon>
        <taxon>Ascomycota</taxon>
        <taxon>Pezizomycotina</taxon>
        <taxon>Eurotiomycetes</taxon>
        <taxon>Chaetothyriomycetidae</taxon>
        <taxon>Chaetothyriales</taxon>
        <taxon>Trichomeriaceae</taxon>
        <taxon>Knufia</taxon>
    </lineage>
</organism>
<accession>A0ABR0RN90</accession>
<evidence type="ECO:0000313" key="4">
    <source>
        <dbReference type="Proteomes" id="UP001334248"/>
    </source>
</evidence>
<protein>
    <submittedName>
        <fullName evidence="3">Uncharacterized protein</fullName>
    </submittedName>
</protein>
<dbReference type="Proteomes" id="UP001334248">
    <property type="component" value="Unassembled WGS sequence"/>
</dbReference>
<feature type="compositionally biased region" description="Basic and acidic residues" evidence="1">
    <location>
        <begin position="279"/>
        <end position="292"/>
    </location>
</feature>
<sequence length="292" mass="31820">MPAFTENVASDASSPSVCSWPPSPAMACSQITARGVMLLNTVIGIGLCFAAYSNDHSKVSFLLSGVLMIILCFVVPILLFRSIKMFKASRPTNEQGYDQLESKGRPLGSRTISSSGLKLTIFVDFTCFVLFLSCFLFEVKDAEDLDRWYEHNTILMSYASVTTLVSLIIHFYLLFTQILQLGSVITTKAKTLQCPHCSHTMQPLPTSSSQMEAGYQKTVPVPGRLIQDYLDDSDDNATVVGMAPGQVTGTCTKTPRASTSSGEAQGRQERGESSSANETGEHEGDRLIEKSE</sequence>
<feature type="region of interest" description="Disordered" evidence="1">
    <location>
        <begin position="241"/>
        <end position="292"/>
    </location>
</feature>
<name>A0ABR0RN90_9EURO</name>
<dbReference type="RefSeq" id="XP_064730165.1">
    <property type="nucleotide sequence ID" value="XM_064874443.1"/>
</dbReference>
<keyword evidence="4" id="KW-1185">Reference proteome</keyword>
<keyword evidence="2" id="KW-1133">Transmembrane helix</keyword>
<gene>
    <name evidence="3" type="ORF">PMZ80_006028</name>
</gene>
<keyword evidence="2" id="KW-0472">Membrane</keyword>
<evidence type="ECO:0000313" key="3">
    <source>
        <dbReference type="EMBL" id="KAK5942075.1"/>
    </source>
</evidence>